<dbReference type="PIRSF" id="PIRSF016661">
    <property type="entry name" value="BioY"/>
    <property type="match status" value="1"/>
</dbReference>
<organism evidence="2">
    <name type="scientific">marine metagenome</name>
    <dbReference type="NCBI Taxonomy" id="408172"/>
    <lineage>
        <taxon>unclassified sequences</taxon>
        <taxon>metagenomes</taxon>
        <taxon>ecological metagenomes</taxon>
    </lineage>
</organism>
<keyword evidence="1" id="KW-0812">Transmembrane</keyword>
<dbReference type="InterPro" id="IPR003784">
    <property type="entry name" value="BioY"/>
</dbReference>
<dbReference type="PANTHER" id="PTHR34295">
    <property type="entry name" value="BIOTIN TRANSPORTER BIOY"/>
    <property type="match status" value="1"/>
</dbReference>
<keyword evidence="1" id="KW-0472">Membrane</keyword>
<protein>
    <submittedName>
        <fullName evidence="2">Uncharacterized protein</fullName>
    </submittedName>
</protein>
<dbReference type="Gene3D" id="1.10.1760.20">
    <property type="match status" value="1"/>
</dbReference>
<dbReference type="EMBL" id="UINC01197434">
    <property type="protein sequence ID" value="SVE14922.1"/>
    <property type="molecule type" value="Genomic_DNA"/>
</dbReference>
<evidence type="ECO:0000313" key="2">
    <source>
        <dbReference type="EMBL" id="SVE14922.1"/>
    </source>
</evidence>
<gene>
    <name evidence="2" type="ORF">METZ01_LOCUS467776</name>
</gene>
<feature type="transmembrane region" description="Helical" evidence="1">
    <location>
        <begin position="65"/>
        <end position="87"/>
    </location>
</feature>
<sequence length="174" mass="19475">MAIKHRSNKIPIPPVPVTLQTLVVLVFAMSVGWKIAFITFAFYLFQGTIGLPVFAKPPYSGPLYLIGSSGGYLMGMLLASFVVGYLAERNYDKNYFKSLFAIFLGTLIIFIPGLIWLGFWFDNFHPKLAENIGLFEGYKLALTHGLLVFKFTEPVKVALAASITPLLWQYISKK</sequence>
<dbReference type="GO" id="GO:0015225">
    <property type="term" value="F:biotin transmembrane transporter activity"/>
    <property type="evidence" value="ECO:0007669"/>
    <property type="project" value="InterPro"/>
</dbReference>
<proteinExistence type="predicted"/>
<keyword evidence="1" id="KW-1133">Transmembrane helix</keyword>
<feature type="transmembrane region" description="Helical" evidence="1">
    <location>
        <begin position="99"/>
        <end position="121"/>
    </location>
</feature>
<feature type="transmembrane region" description="Helical" evidence="1">
    <location>
        <begin position="21"/>
        <end position="45"/>
    </location>
</feature>
<reference evidence="2" key="1">
    <citation type="submission" date="2018-05" db="EMBL/GenBank/DDBJ databases">
        <authorList>
            <person name="Lanie J.A."/>
            <person name="Ng W.-L."/>
            <person name="Kazmierczak K.M."/>
            <person name="Andrzejewski T.M."/>
            <person name="Davidsen T.M."/>
            <person name="Wayne K.J."/>
            <person name="Tettelin H."/>
            <person name="Glass J.I."/>
            <person name="Rusch D."/>
            <person name="Podicherti R."/>
            <person name="Tsui H.-C.T."/>
            <person name="Winkler M.E."/>
        </authorList>
    </citation>
    <scope>NUCLEOTIDE SEQUENCE</scope>
</reference>
<dbReference type="Pfam" id="PF02632">
    <property type="entry name" value="BioY"/>
    <property type="match status" value="1"/>
</dbReference>
<evidence type="ECO:0000256" key="1">
    <source>
        <dbReference type="SAM" id="Phobius"/>
    </source>
</evidence>
<name>A0A383B4J9_9ZZZZ</name>
<dbReference type="GO" id="GO:0005886">
    <property type="term" value="C:plasma membrane"/>
    <property type="evidence" value="ECO:0007669"/>
    <property type="project" value="InterPro"/>
</dbReference>
<dbReference type="AlphaFoldDB" id="A0A383B4J9"/>
<accession>A0A383B4J9</accession>
<dbReference type="PANTHER" id="PTHR34295:SF1">
    <property type="entry name" value="BIOTIN TRANSPORTER BIOY"/>
    <property type="match status" value="1"/>
</dbReference>